<feature type="region of interest" description="Disordered" evidence="1">
    <location>
        <begin position="460"/>
        <end position="483"/>
    </location>
</feature>
<evidence type="ECO:0000313" key="2">
    <source>
        <dbReference type="EMBL" id="QHS87585.1"/>
    </source>
</evidence>
<evidence type="ECO:0000256" key="1">
    <source>
        <dbReference type="SAM" id="MobiDB-lite"/>
    </source>
</evidence>
<protein>
    <submittedName>
        <fullName evidence="2">Uncharacterized protein</fullName>
    </submittedName>
</protein>
<feature type="region of interest" description="Disordered" evidence="1">
    <location>
        <begin position="67"/>
        <end position="91"/>
    </location>
</feature>
<reference evidence="2" key="1">
    <citation type="journal article" date="2020" name="Nature">
        <title>Giant virus diversity and host interactions through global metagenomics.</title>
        <authorList>
            <person name="Schulz F."/>
            <person name="Roux S."/>
            <person name="Paez-Espino D."/>
            <person name="Jungbluth S."/>
            <person name="Walsh D.A."/>
            <person name="Denef V.J."/>
            <person name="McMahon K.D."/>
            <person name="Konstantinidis K.T."/>
            <person name="Eloe-Fadrosh E.A."/>
            <person name="Kyrpides N.C."/>
            <person name="Woyke T."/>
        </authorList>
    </citation>
    <scope>NUCLEOTIDE SEQUENCE</scope>
    <source>
        <strain evidence="2">GVMAG-M-3300010157-4</strain>
    </source>
</reference>
<dbReference type="InterPro" id="IPR043910">
    <property type="entry name" value="DUF5767"/>
</dbReference>
<feature type="compositionally biased region" description="Low complexity" evidence="1">
    <location>
        <begin position="69"/>
        <end position="85"/>
    </location>
</feature>
<feature type="region of interest" description="Disordered" evidence="1">
    <location>
        <begin position="389"/>
        <end position="430"/>
    </location>
</feature>
<name>A0A6C0B5R3_9ZZZZ</name>
<proteinExistence type="predicted"/>
<dbReference type="AlphaFoldDB" id="A0A6C0B5R3"/>
<dbReference type="EMBL" id="MN739083">
    <property type="protein sequence ID" value="QHS87585.1"/>
    <property type="molecule type" value="Genomic_DNA"/>
</dbReference>
<sequence>MDTFDINFDNLEPISLKIDDFDSSPSKTVNFGGGAEFLMNNSKRSASNATNIDLGDIGSLDTELNELANNSGSGPSNSGSGPSNSGSGGETKVLSGISNFFGFGGKDEAPKAASAADSGLGQATKETGAGTNKTWDGFMKFNDIPDRPVQSRMTDREKLRKKRLMMKRLDEWREKGLIGNHVHFNNDSSYEEVEDEYETALEDKKKKESMKLYSWWFMTAVNTVEYANSAFNPFDVNLDGWGEQVSDDIDSYDEIFGELYEKYKGGKLAPEIALLLRLGFSAAVVNFTNRALSSATPGFNDVIRQSPELMKAFTNATVNSMSQQSPGFAFANNLVNPEPTGRQGAPPAAVDPRIQAKRPGMVFTEQPSNSGINAVRGSMFKEAGVELNNNSFDSASRRPPQAPQRSEMPMRQEMSQRPEMSGPKNTNLDSILSGLKTKTVDIHENRDDDSVVSVSSLKDLNGATIPSGRRRKGSDKNIVSLDI</sequence>
<accession>A0A6C0B5R3</accession>
<dbReference type="Pfam" id="PF19071">
    <property type="entry name" value="DUF5767"/>
    <property type="match status" value="1"/>
</dbReference>
<feature type="region of interest" description="Disordered" evidence="1">
    <location>
        <begin position="111"/>
        <end position="135"/>
    </location>
</feature>
<organism evidence="2">
    <name type="scientific">viral metagenome</name>
    <dbReference type="NCBI Taxonomy" id="1070528"/>
    <lineage>
        <taxon>unclassified sequences</taxon>
        <taxon>metagenomes</taxon>
        <taxon>organismal metagenomes</taxon>
    </lineage>
</organism>